<dbReference type="InterPro" id="IPR036291">
    <property type="entry name" value="NAD(P)-bd_dom_sf"/>
</dbReference>
<dbReference type="EMBL" id="JMIX01000007">
    <property type="protein sequence ID" value="KEO93069.1"/>
    <property type="molecule type" value="Genomic_DNA"/>
</dbReference>
<reference evidence="6 7" key="1">
    <citation type="submission" date="2014-04" db="EMBL/GenBank/DDBJ databases">
        <title>A comprehensive comparison of genomes of Erythrobacter spp. Strains.</title>
        <authorList>
            <person name="Zheng Q."/>
        </authorList>
    </citation>
    <scope>NUCLEOTIDE SEQUENCE [LARGE SCALE GENOMIC DNA]</scope>
    <source>
        <strain evidence="6 7">DSM 8509</strain>
    </source>
</reference>
<evidence type="ECO:0000259" key="4">
    <source>
        <dbReference type="Pfam" id="PF00389"/>
    </source>
</evidence>
<keyword evidence="7" id="KW-1185">Reference proteome</keyword>
<keyword evidence="2" id="KW-0520">NAD</keyword>
<dbReference type="GO" id="GO:0016616">
    <property type="term" value="F:oxidoreductase activity, acting on the CH-OH group of donors, NAD or NADP as acceptor"/>
    <property type="evidence" value="ECO:0007669"/>
    <property type="project" value="InterPro"/>
</dbReference>
<gene>
    <name evidence="6" type="ORF">EH32_12645</name>
</gene>
<dbReference type="KEGG" id="elq:Ga0102493_112047"/>
<sequence>MTTHKTILAISGLIRPLLEPRLPGDIDVRWFMTHDEAIEAVKGAEIGWFDMNDTDAMVATLREAKDLKWLNSIYAGLDFLPMDLLIERGITVTNGAGINAVAIAEYVVMGMLNIAKGYREVVRAQDRYEWLTDSPGKRELAGSSALLLGYGAIGKRIQPRLEAFDVEVSVVRRSGGGAMGKAAVLGPDEWRARLGEFDWVILAVPATPETEGMMGADELAAMKREAVLVNIARGSVVDQPALIEALEAKAIHAAFLDVTTPEPLPEQHPLWKLDNAHITMHVSGRSQDKMFIRSADRFLENLANYRAGKPLSPIFDPRRGY</sequence>
<name>A0A074MHX3_9SPHN</name>
<evidence type="ECO:0000256" key="3">
    <source>
        <dbReference type="RuleBase" id="RU003719"/>
    </source>
</evidence>
<dbReference type="CDD" id="cd05300">
    <property type="entry name" value="2-Hacid_dh_1"/>
    <property type="match status" value="1"/>
</dbReference>
<dbReference type="Pfam" id="PF00389">
    <property type="entry name" value="2-Hacid_dh"/>
    <property type="match status" value="1"/>
</dbReference>
<accession>A0A074MHX3</accession>
<dbReference type="SUPFAM" id="SSF52283">
    <property type="entry name" value="Formate/glycerate dehydrogenase catalytic domain-like"/>
    <property type="match status" value="1"/>
</dbReference>
<evidence type="ECO:0000256" key="2">
    <source>
        <dbReference type="ARBA" id="ARBA00023027"/>
    </source>
</evidence>
<dbReference type="PATRIC" id="fig|39960.10.peg.1135"/>
<dbReference type="PANTHER" id="PTHR43333">
    <property type="entry name" value="2-HACID_DH_C DOMAIN-CONTAINING PROTEIN"/>
    <property type="match status" value="1"/>
</dbReference>
<dbReference type="PANTHER" id="PTHR43333:SF1">
    <property type="entry name" value="D-ISOMER SPECIFIC 2-HYDROXYACID DEHYDROGENASE NAD-BINDING DOMAIN-CONTAINING PROTEIN"/>
    <property type="match status" value="1"/>
</dbReference>
<organism evidence="6 7">
    <name type="scientific">Erythrobacter litoralis</name>
    <dbReference type="NCBI Taxonomy" id="39960"/>
    <lineage>
        <taxon>Bacteria</taxon>
        <taxon>Pseudomonadati</taxon>
        <taxon>Pseudomonadota</taxon>
        <taxon>Alphaproteobacteria</taxon>
        <taxon>Sphingomonadales</taxon>
        <taxon>Erythrobacteraceae</taxon>
        <taxon>Erythrobacter/Porphyrobacter group</taxon>
        <taxon>Erythrobacter</taxon>
    </lineage>
</organism>
<evidence type="ECO:0000313" key="7">
    <source>
        <dbReference type="Proteomes" id="UP000027866"/>
    </source>
</evidence>
<evidence type="ECO:0000259" key="5">
    <source>
        <dbReference type="Pfam" id="PF02826"/>
    </source>
</evidence>
<dbReference type="AlphaFoldDB" id="A0A074MHX3"/>
<proteinExistence type="inferred from homology"/>
<feature type="domain" description="D-isomer specific 2-hydroxyacid dehydrogenase NAD-binding" evidence="5">
    <location>
        <begin position="109"/>
        <end position="283"/>
    </location>
</feature>
<protein>
    <submittedName>
        <fullName evidence="6">Dehydrogenase</fullName>
    </submittedName>
</protein>
<comment type="caution">
    <text evidence="6">The sequence shown here is derived from an EMBL/GenBank/DDBJ whole genome shotgun (WGS) entry which is preliminary data.</text>
</comment>
<dbReference type="Proteomes" id="UP000027866">
    <property type="component" value="Unassembled WGS sequence"/>
</dbReference>
<dbReference type="Gene3D" id="3.40.50.720">
    <property type="entry name" value="NAD(P)-binding Rossmann-like Domain"/>
    <property type="match status" value="2"/>
</dbReference>
<dbReference type="InterPro" id="IPR006140">
    <property type="entry name" value="D-isomer_DH_NAD-bd"/>
</dbReference>
<feature type="domain" description="D-isomer specific 2-hydroxyacid dehydrogenase catalytic" evidence="4">
    <location>
        <begin position="25"/>
        <end position="305"/>
    </location>
</feature>
<comment type="similarity">
    <text evidence="3">Belongs to the D-isomer specific 2-hydroxyacid dehydrogenase family.</text>
</comment>
<dbReference type="RefSeq" id="WP_034903924.1">
    <property type="nucleotide sequence ID" value="NZ_CP017057.1"/>
</dbReference>
<dbReference type="Pfam" id="PF02826">
    <property type="entry name" value="2-Hacid_dh_C"/>
    <property type="match status" value="1"/>
</dbReference>
<dbReference type="InterPro" id="IPR006139">
    <property type="entry name" value="D-isomer_2_OHA_DH_cat_dom"/>
</dbReference>
<dbReference type="GO" id="GO:0051287">
    <property type="term" value="F:NAD binding"/>
    <property type="evidence" value="ECO:0007669"/>
    <property type="project" value="InterPro"/>
</dbReference>
<evidence type="ECO:0000313" key="6">
    <source>
        <dbReference type="EMBL" id="KEO93069.1"/>
    </source>
</evidence>
<evidence type="ECO:0000256" key="1">
    <source>
        <dbReference type="ARBA" id="ARBA00023002"/>
    </source>
</evidence>
<keyword evidence="1 3" id="KW-0560">Oxidoreductase</keyword>
<dbReference type="SUPFAM" id="SSF51735">
    <property type="entry name" value="NAD(P)-binding Rossmann-fold domains"/>
    <property type="match status" value="1"/>
</dbReference>
<dbReference type="OrthoDB" id="9787219at2"/>